<feature type="region of interest" description="Disordered" evidence="1">
    <location>
        <begin position="95"/>
        <end position="121"/>
    </location>
</feature>
<accession>A0A0B1SFU3</accession>
<proteinExistence type="predicted"/>
<dbReference type="AlphaFoldDB" id="A0A0B1SFU3"/>
<evidence type="ECO:0000313" key="3">
    <source>
        <dbReference type="Proteomes" id="UP000053660"/>
    </source>
</evidence>
<reference evidence="2 3" key="1">
    <citation type="submission" date="2014-03" db="EMBL/GenBank/DDBJ databases">
        <title>Draft genome of the hookworm Oesophagostomum dentatum.</title>
        <authorList>
            <person name="Mitreva M."/>
        </authorList>
    </citation>
    <scope>NUCLEOTIDE SEQUENCE [LARGE SCALE GENOMIC DNA]</scope>
    <source>
        <strain evidence="2 3">OD-Hann</strain>
    </source>
</reference>
<feature type="compositionally biased region" description="Polar residues" evidence="1">
    <location>
        <begin position="100"/>
        <end position="115"/>
    </location>
</feature>
<dbReference type="EMBL" id="KN569877">
    <property type="protein sequence ID" value="KHJ84158.1"/>
    <property type="molecule type" value="Genomic_DNA"/>
</dbReference>
<name>A0A0B1SFU3_OESDE</name>
<organism evidence="2 3">
    <name type="scientific">Oesophagostomum dentatum</name>
    <name type="common">Nodular worm</name>
    <dbReference type="NCBI Taxonomy" id="61180"/>
    <lineage>
        <taxon>Eukaryota</taxon>
        <taxon>Metazoa</taxon>
        <taxon>Ecdysozoa</taxon>
        <taxon>Nematoda</taxon>
        <taxon>Chromadorea</taxon>
        <taxon>Rhabditida</taxon>
        <taxon>Rhabditina</taxon>
        <taxon>Rhabditomorpha</taxon>
        <taxon>Strongyloidea</taxon>
        <taxon>Strongylidae</taxon>
        <taxon>Oesophagostomum</taxon>
    </lineage>
</organism>
<evidence type="ECO:0000256" key="1">
    <source>
        <dbReference type="SAM" id="MobiDB-lite"/>
    </source>
</evidence>
<sequence>MLFNMTEEEQQNVDPIILDELIELLQSIKQRKQTDAALMPSDSSLSLITLPDDIPPVKTQRAGFRRVSARTSSSADLQANQEVMLINETVQRHEVASPYQRPSSSRVLRQRNPVSKTLGGDSPFFPIRGSPFF</sequence>
<gene>
    <name evidence="2" type="ORF">OESDEN_16132</name>
</gene>
<dbReference type="OrthoDB" id="5863082at2759"/>
<evidence type="ECO:0000313" key="2">
    <source>
        <dbReference type="EMBL" id="KHJ84158.1"/>
    </source>
</evidence>
<keyword evidence="3" id="KW-1185">Reference proteome</keyword>
<dbReference type="Proteomes" id="UP000053660">
    <property type="component" value="Unassembled WGS sequence"/>
</dbReference>
<protein>
    <submittedName>
        <fullName evidence="2">Uncharacterized protein</fullName>
    </submittedName>
</protein>